<proteinExistence type="predicted"/>
<reference evidence="2" key="1">
    <citation type="submission" date="2022-11" db="UniProtKB">
        <authorList>
            <consortium name="WormBaseParasite"/>
        </authorList>
    </citation>
    <scope>IDENTIFICATION</scope>
</reference>
<evidence type="ECO:0000313" key="2">
    <source>
        <dbReference type="WBParaSite" id="nRc.2.0.1.t39862-RA"/>
    </source>
</evidence>
<sequence>MKVGKAKIVAKTLCLPIFDLDRTGRLSESYSRNLAHLKKLPLPPNRRSLRLQRYGAQNFLLVATFVDQSPGTPTVAADEREFIGSVFAAQRSHQPLNFLIRTVDNDTAGAFFRQQFVHNFVVFVVLSYVRIFGPLLKASAWVKNNPFFTVMKGITVMNRVQLISYVSSILVLNHVQTFRLENLSHSNLEVEFHAIN</sequence>
<dbReference type="WBParaSite" id="nRc.2.0.1.t39862-RA">
    <property type="protein sequence ID" value="nRc.2.0.1.t39862-RA"/>
    <property type="gene ID" value="nRc.2.0.1.g39862"/>
</dbReference>
<organism evidence="1 2">
    <name type="scientific">Romanomermis culicivorax</name>
    <name type="common">Nematode worm</name>
    <dbReference type="NCBI Taxonomy" id="13658"/>
    <lineage>
        <taxon>Eukaryota</taxon>
        <taxon>Metazoa</taxon>
        <taxon>Ecdysozoa</taxon>
        <taxon>Nematoda</taxon>
        <taxon>Enoplea</taxon>
        <taxon>Dorylaimia</taxon>
        <taxon>Mermithida</taxon>
        <taxon>Mermithoidea</taxon>
        <taxon>Mermithidae</taxon>
        <taxon>Romanomermis</taxon>
    </lineage>
</organism>
<keyword evidence="1" id="KW-1185">Reference proteome</keyword>
<dbReference type="AlphaFoldDB" id="A0A915KLZ3"/>
<protein>
    <submittedName>
        <fullName evidence="2">Uncharacterized protein</fullName>
    </submittedName>
</protein>
<dbReference type="Proteomes" id="UP000887565">
    <property type="component" value="Unplaced"/>
</dbReference>
<accession>A0A915KLZ3</accession>
<name>A0A915KLZ3_ROMCU</name>
<evidence type="ECO:0000313" key="1">
    <source>
        <dbReference type="Proteomes" id="UP000887565"/>
    </source>
</evidence>